<dbReference type="SUPFAM" id="SSF55781">
    <property type="entry name" value="GAF domain-like"/>
    <property type="match status" value="1"/>
</dbReference>
<dbReference type="Gene3D" id="3.30.450.40">
    <property type="match status" value="1"/>
</dbReference>
<dbReference type="Pfam" id="PF01590">
    <property type="entry name" value="GAF"/>
    <property type="match status" value="1"/>
</dbReference>
<dbReference type="InterPro" id="IPR029016">
    <property type="entry name" value="GAF-like_dom_sf"/>
</dbReference>
<organism evidence="2 3">
    <name type="scientific">Hydnum rufescens UP504</name>
    <dbReference type="NCBI Taxonomy" id="1448309"/>
    <lineage>
        <taxon>Eukaryota</taxon>
        <taxon>Fungi</taxon>
        <taxon>Dikarya</taxon>
        <taxon>Basidiomycota</taxon>
        <taxon>Agaricomycotina</taxon>
        <taxon>Agaricomycetes</taxon>
        <taxon>Cantharellales</taxon>
        <taxon>Hydnaceae</taxon>
        <taxon>Hydnum</taxon>
    </lineage>
</organism>
<comment type="caution">
    <text evidence="2">The sequence shown here is derived from an EMBL/GenBank/DDBJ whole genome shotgun (WGS) entry which is preliminary data.</text>
</comment>
<dbReference type="Proteomes" id="UP000886523">
    <property type="component" value="Unassembled WGS sequence"/>
</dbReference>
<reference evidence="2" key="1">
    <citation type="journal article" date="2020" name="Nat. Commun.">
        <title>Large-scale genome sequencing of mycorrhizal fungi provides insights into the early evolution of symbiotic traits.</title>
        <authorList>
            <person name="Miyauchi S."/>
            <person name="Kiss E."/>
            <person name="Kuo A."/>
            <person name="Drula E."/>
            <person name="Kohler A."/>
            <person name="Sanchez-Garcia M."/>
            <person name="Morin E."/>
            <person name="Andreopoulos B."/>
            <person name="Barry K.W."/>
            <person name="Bonito G."/>
            <person name="Buee M."/>
            <person name="Carver A."/>
            <person name="Chen C."/>
            <person name="Cichocki N."/>
            <person name="Clum A."/>
            <person name="Culley D."/>
            <person name="Crous P.W."/>
            <person name="Fauchery L."/>
            <person name="Girlanda M."/>
            <person name="Hayes R.D."/>
            <person name="Keri Z."/>
            <person name="LaButti K."/>
            <person name="Lipzen A."/>
            <person name="Lombard V."/>
            <person name="Magnuson J."/>
            <person name="Maillard F."/>
            <person name="Murat C."/>
            <person name="Nolan M."/>
            <person name="Ohm R.A."/>
            <person name="Pangilinan J."/>
            <person name="Pereira M.F."/>
            <person name="Perotto S."/>
            <person name="Peter M."/>
            <person name="Pfister S."/>
            <person name="Riley R."/>
            <person name="Sitrit Y."/>
            <person name="Stielow J.B."/>
            <person name="Szollosi G."/>
            <person name="Zifcakova L."/>
            <person name="Stursova M."/>
            <person name="Spatafora J.W."/>
            <person name="Tedersoo L."/>
            <person name="Vaario L.M."/>
            <person name="Yamada A."/>
            <person name="Yan M."/>
            <person name="Wang P."/>
            <person name="Xu J."/>
            <person name="Bruns T."/>
            <person name="Baldrian P."/>
            <person name="Vilgalys R."/>
            <person name="Dunand C."/>
            <person name="Henrissat B."/>
            <person name="Grigoriev I.V."/>
            <person name="Hibbett D."/>
            <person name="Nagy L.G."/>
            <person name="Martin F.M."/>
        </authorList>
    </citation>
    <scope>NUCLEOTIDE SEQUENCE</scope>
    <source>
        <strain evidence="2">UP504</strain>
    </source>
</reference>
<gene>
    <name evidence="2" type="ORF">BS47DRAFT_1351738</name>
</gene>
<dbReference type="InterPro" id="IPR003018">
    <property type="entry name" value="GAF"/>
</dbReference>
<evidence type="ECO:0000313" key="3">
    <source>
        <dbReference type="Proteomes" id="UP000886523"/>
    </source>
</evidence>
<evidence type="ECO:0000259" key="1">
    <source>
        <dbReference type="Pfam" id="PF01590"/>
    </source>
</evidence>
<dbReference type="EMBL" id="MU129083">
    <property type="protein sequence ID" value="KAF9507330.1"/>
    <property type="molecule type" value="Genomic_DNA"/>
</dbReference>
<name>A0A9P6AL65_9AGAM</name>
<evidence type="ECO:0000313" key="2">
    <source>
        <dbReference type="EMBL" id="KAF9507330.1"/>
    </source>
</evidence>
<sequence length="196" mass="21478">MPHADSSYVPSSITTRAQFWEHVYHQLEALISDQRNWVSNLSNAASLIYHSLLAFSPHFGVNERAVNWCGFYLDSKLFPGKQDRDSSPMLLLAPFAGKPACQFIHAKAGKGVCADAYVGRRPLSVPNVEEYPGHIACDGDTKSELVIPLITETSSGDEIALGVIDLDCVALEGFTHDDIEGLQKIANLIVSSCDWE</sequence>
<feature type="domain" description="GAF" evidence="1">
    <location>
        <begin position="67"/>
        <end position="189"/>
    </location>
</feature>
<dbReference type="OrthoDB" id="15735at2759"/>
<proteinExistence type="predicted"/>
<protein>
    <recommendedName>
        <fullName evidence="1">GAF domain-containing protein</fullName>
    </recommendedName>
</protein>
<keyword evidence="3" id="KW-1185">Reference proteome</keyword>
<dbReference type="AlphaFoldDB" id="A0A9P6AL65"/>
<accession>A0A9P6AL65</accession>